<name>A0ABX2DW08_9BACL</name>
<reference evidence="4 5" key="1">
    <citation type="submission" date="2020-05" db="EMBL/GenBank/DDBJ databases">
        <title>Paenibacillus glebae, sp. nov., Paenibacillus humi sp. nov., Paenibacillus pedi sp. nov., Paenibacillus terrestris sp. nov. and Paenibacillus terricola sp. nov., isolated from a forest top soil sample.</title>
        <authorList>
            <person name="Qi S."/>
            <person name="Carlier A."/>
            <person name="Cnockaert M."/>
            <person name="Vandamme P."/>
        </authorList>
    </citation>
    <scope>NUCLEOTIDE SEQUENCE [LARGE SCALE GENOMIC DNA]</scope>
    <source>
        <strain evidence="4 5">LMG 29502</strain>
    </source>
</reference>
<protein>
    <submittedName>
        <fullName evidence="4">Bifunctional 2',3'-cyclic-nucleotide 2'-phosphodiesterase/3'-nucleotidase</fullName>
    </submittedName>
</protein>
<accession>A0ABX2DW08</accession>
<dbReference type="SUPFAM" id="SSF56300">
    <property type="entry name" value="Metallo-dependent phosphatases"/>
    <property type="match status" value="2"/>
</dbReference>
<sequence>MGQKRWNKPVASLLATTVITAQVLGGVVAGSVLGAEKAEAAGSAEVASGAINLRLMSTTDVHTNVMGWDYFKNSGSVTVGLDRTATLVKQARAEAKGINNLLLDNGDLIQGTPLGTLASKQVDAEGRTTQINPMIAALNTMKYDAATLGNHEFNYGLPYLESITSATSATYEYTNIPFINANVYVDDQDSNEANDVNYFTPYIILDKKVLDSSNVEHTVKVGLLGLVTPQIMEWDKLNLEGKVVTKDIAATAAKFIPEMKEAGADIIVAMAHTGYDAKAALGDGSENDINALSKVEGIDAITFSHTHKVFPAASVDLLDASFKDASGKAPLPGIDNDKGQINGVPAVQAGFGGGYLGMIDLSVVPDPNRSGHWMADKPNSLSSTRSIYRIENKVNISNVEPDAELDKVIEGAHQATINYVNQPLGQTDVPMNSFFGLVQDDPTVQIVTYAQKNYAEKLIQSDPALAAYQGMPILSVGAPFKAGRNGPDEYTEIEAGPLTIRSASDLYLYDNTLKVIKVKGAAVKEWLEMSAGAYNRIDPAISEPQALLNSKFSVFNFDVIDGIKYKIDVTKNAKYNVDGTVNDPASSRVTSITYDDKPLNLEQEFLVVTNNYRASGGGNFPGIKAGASGVTMVLDTIEENRQVLMDYIKEAGTVNHPADNNWSIAPIEGDVKVTFTSSPKAKNVLPKNDNITDTGIQDIKGFEVYNLDLSGDIKVHLLGINDLHGQLDTTSYVTVGTESKPVGTAAILATYLKKARAQYDHTLLFNNGDSVGASAPVSSMERDKPTLEWMNMMKFDVGTLGNHEFDQGVAAMKAQIFGGVDPVNPLITHAPLNFDYINANAVDAKSGEPLIKPYTVKEIGGVKIGFIGVVTKATPSKVSPAGTAGVKFLSAGEEVAAIEKYAAELKGKGVNTIIVLAHDPATTKIDATTKKNVSTGEAVDLANALPANSPVDVIVAGDNHAYANDMVNGKLVVQAYSYGTAYEDIRLAIDPDTGKVKSKSAAVITTFQENVTPDAETAALVQHYLDKHPELSKPVGTTDGTVTRTDVYLKEAPLGNLIADAMRQADFKDGAAGPADFAFMNPGGIRADLPKGNVAFGDLAKIQPFGNTLVKLTLTGQQIKTLLQQQWAVKADGTADTKTLQISGLKYTANMYLPVAERVANLTKSDGTPIEMTKSYTAVVNNFMAAGGDNYKVLTQASASLAGPIDLDVFYDYIVDTFKGGAITAAIEGRIINVDKDPGTVIPNPSASPSPSSNPNPNPGSNPGPVATAAPKPTASPSATPSPAASATPAPAATAAPTPSPAAPAVAFKDLSKVAWAVDAINALAAKGIIKGMDSTTFAPGKSVTRAEFVTMLVRSLNLSNNAATAKFSDVKQGAWYSDTIAAAVNAGLVQGSGNGRFEPGREITREEMAIMIANALKDQLQQVDTATLNKFTDKAKIAPYAQQAVAALTKAGIINGMDAQRFAPKSIANRAQAAVMIFRMLENQAS</sequence>
<dbReference type="RefSeq" id="WP_173137995.1">
    <property type="nucleotide sequence ID" value="NZ_JABMKX010000013.1"/>
</dbReference>
<dbReference type="PANTHER" id="PTHR11575:SF24">
    <property type="entry name" value="5'-NUCLEOTIDASE"/>
    <property type="match status" value="1"/>
</dbReference>
<feature type="domain" description="SLH" evidence="3">
    <location>
        <begin position="1368"/>
        <end position="1427"/>
    </location>
</feature>
<dbReference type="Gene3D" id="3.90.780.10">
    <property type="entry name" value="5'-Nucleotidase, C-terminal domain"/>
    <property type="match status" value="2"/>
</dbReference>
<keyword evidence="1" id="KW-0732">Signal</keyword>
<dbReference type="InterPro" id="IPR001119">
    <property type="entry name" value="SLH_dom"/>
</dbReference>
<dbReference type="PANTHER" id="PTHR11575">
    <property type="entry name" value="5'-NUCLEOTIDASE-RELATED"/>
    <property type="match status" value="1"/>
</dbReference>
<dbReference type="PROSITE" id="PS00786">
    <property type="entry name" value="5_NUCLEOTIDASE_2"/>
    <property type="match status" value="2"/>
</dbReference>
<organism evidence="4 5">
    <name type="scientific">Paenibacillus tritici</name>
    <dbReference type="NCBI Taxonomy" id="1873425"/>
    <lineage>
        <taxon>Bacteria</taxon>
        <taxon>Bacillati</taxon>
        <taxon>Bacillota</taxon>
        <taxon>Bacilli</taxon>
        <taxon>Bacillales</taxon>
        <taxon>Paenibacillaceae</taxon>
        <taxon>Paenibacillus</taxon>
    </lineage>
</organism>
<feature type="domain" description="SLH" evidence="3">
    <location>
        <begin position="1304"/>
        <end position="1367"/>
    </location>
</feature>
<dbReference type="PRINTS" id="PR01607">
    <property type="entry name" value="APYRASEFAMLY"/>
</dbReference>
<dbReference type="Pfam" id="PF00149">
    <property type="entry name" value="Metallophos"/>
    <property type="match status" value="2"/>
</dbReference>
<comment type="caution">
    <text evidence="4">The sequence shown here is derived from an EMBL/GenBank/DDBJ whole genome shotgun (WGS) entry which is preliminary data.</text>
</comment>
<dbReference type="InterPro" id="IPR006146">
    <property type="entry name" value="5'-Nucleotdase_CS"/>
</dbReference>
<feature type="compositionally biased region" description="Low complexity" evidence="2">
    <location>
        <begin position="1263"/>
        <end position="1301"/>
    </location>
</feature>
<evidence type="ECO:0000313" key="4">
    <source>
        <dbReference type="EMBL" id="NQX48168.1"/>
    </source>
</evidence>
<proteinExistence type="predicted"/>
<dbReference type="EMBL" id="JABMKX010000013">
    <property type="protein sequence ID" value="NQX48168.1"/>
    <property type="molecule type" value="Genomic_DNA"/>
</dbReference>
<gene>
    <name evidence="4" type="ORF">HQN87_22845</name>
</gene>
<feature type="region of interest" description="Disordered" evidence="2">
    <location>
        <begin position="1238"/>
        <end position="1301"/>
    </location>
</feature>
<dbReference type="InterPro" id="IPR008334">
    <property type="entry name" value="5'-Nucleotdase_C"/>
</dbReference>
<evidence type="ECO:0000259" key="3">
    <source>
        <dbReference type="PROSITE" id="PS51272"/>
    </source>
</evidence>
<dbReference type="InterPro" id="IPR004843">
    <property type="entry name" value="Calcineurin-like_PHP"/>
</dbReference>
<dbReference type="NCBIfam" id="NF006938">
    <property type="entry name" value="PRK09420.1"/>
    <property type="match status" value="1"/>
</dbReference>
<evidence type="ECO:0000256" key="2">
    <source>
        <dbReference type="SAM" id="MobiDB-lite"/>
    </source>
</evidence>
<dbReference type="InterPro" id="IPR029052">
    <property type="entry name" value="Metallo-depent_PP-like"/>
</dbReference>
<dbReference type="Pfam" id="PF02872">
    <property type="entry name" value="5_nucleotid_C"/>
    <property type="match status" value="2"/>
</dbReference>
<evidence type="ECO:0000256" key="1">
    <source>
        <dbReference type="ARBA" id="ARBA00022729"/>
    </source>
</evidence>
<dbReference type="InterPro" id="IPR036907">
    <property type="entry name" value="5'-Nucleotdase_C_sf"/>
</dbReference>
<dbReference type="Pfam" id="PF00395">
    <property type="entry name" value="SLH"/>
    <property type="match status" value="3"/>
</dbReference>
<feature type="domain" description="SLH" evidence="3">
    <location>
        <begin position="1429"/>
        <end position="1487"/>
    </location>
</feature>
<dbReference type="PROSITE" id="PS51272">
    <property type="entry name" value="SLH"/>
    <property type="match status" value="3"/>
</dbReference>
<dbReference type="InterPro" id="IPR006179">
    <property type="entry name" value="5_nucleotidase/apyrase"/>
</dbReference>
<dbReference type="SUPFAM" id="SSF55816">
    <property type="entry name" value="5'-nucleotidase (syn. UDP-sugar hydrolase), C-terminal domain"/>
    <property type="match status" value="2"/>
</dbReference>
<keyword evidence="5" id="KW-1185">Reference proteome</keyword>
<dbReference type="Proteomes" id="UP000711047">
    <property type="component" value="Unassembled WGS sequence"/>
</dbReference>
<dbReference type="Gene3D" id="3.60.21.10">
    <property type="match status" value="2"/>
</dbReference>
<feature type="compositionally biased region" description="Pro residues" evidence="2">
    <location>
        <begin position="1246"/>
        <end position="1262"/>
    </location>
</feature>
<evidence type="ECO:0000313" key="5">
    <source>
        <dbReference type="Proteomes" id="UP000711047"/>
    </source>
</evidence>